<accession>A0ABQ8KIU9</accession>
<comment type="caution">
    <text evidence="2">The sequence shown here is derived from an EMBL/GenBank/DDBJ whole genome shotgun (WGS) entry which is preliminary data.</text>
</comment>
<dbReference type="Proteomes" id="UP000814176">
    <property type="component" value="Unassembled WGS sequence"/>
</dbReference>
<keyword evidence="1" id="KW-0472">Membrane</keyword>
<gene>
    <name evidence="2" type="ORF">C8Q71DRAFT_569466</name>
</gene>
<proteinExistence type="predicted"/>
<sequence>MGDSLYGIRRPARRLRPAKASAQRPFFRISRVCSPLILPSTFLPSSSFPSAPPVGSLAVGVPFFRSWLAPVPPSLPACAMRSFLNIVFLLATLLASRVYALEITVGGSVGNVSATDFLTITDSSVANTCDSQCAPAKSALSSCTDDACFCTTTMIQQVATCEQCMFDALIAGDLMMTDPREGSQVALTAYGTACGTALNTTVAASLTTLTLPPDWDGPFGQGLSPVATGFVVAIAAALGGTSIWILCSM</sequence>
<dbReference type="EMBL" id="JADCUA010000008">
    <property type="protein sequence ID" value="KAH9837931.1"/>
    <property type="molecule type" value="Genomic_DNA"/>
</dbReference>
<protein>
    <recommendedName>
        <fullName evidence="4">Extracellular membrane protein CFEM domain-containing protein</fullName>
    </recommendedName>
</protein>
<keyword evidence="1" id="KW-1133">Transmembrane helix</keyword>
<evidence type="ECO:0000313" key="2">
    <source>
        <dbReference type="EMBL" id="KAH9837931.1"/>
    </source>
</evidence>
<keyword evidence="3" id="KW-1185">Reference proteome</keyword>
<evidence type="ECO:0008006" key="4">
    <source>
        <dbReference type="Google" id="ProtNLM"/>
    </source>
</evidence>
<keyword evidence="1" id="KW-0812">Transmembrane</keyword>
<reference evidence="2 3" key="1">
    <citation type="journal article" date="2021" name="Environ. Microbiol.">
        <title>Gene family expansions and transcriptome signatures uncover fungal adaptations to wood decay.</title>
        <authorList>
            <person name="Hage H."/>
            <person name="Miyauchi S."/>
            <person name="Viragh M."/>
            <person name="Drula E."/>
            <person name="Min B."/>
            <person name="Chaduli D."/>
            <person name="Navarro D."/>
            <person name="Favel A."/>
            <person name="Norest M."/>
            <person name="Lesage-Meessen L."/>
            <person name="Balint B."/>
            <person name="Merenyi Z."/>
            <person name="de Eugenio L."/>
            <person name="Morin E."/>
            <person name="Martinez A.T."/>
            <person name="Baldrian P."/>
            <person name="Stursova M."/>
            <person name="Martinez M.J."/>
            <person name="Novotny C."/>
            <person name="Magnuson J.K."/>
            <person name="Spatafora J.W."/>
            <person name="Maurice S."/>
            <person name="Pangilinan J."/>
            <person name="Andreopoulos W."/>
            <person name="LaButti K."/>
            <person name="Hundley H."/>
            <person name="Na H."/>
            <person name="Kuo A."/>
            <person name="Barry K."/>
            <person name="Lipzen A."/>
            <person name="Henrissat B."/>
            <person name="Riley R."/>
            <person name="Ahrendt S."/>
            <person name="Nagy L.G."/>
            <person name="Grigoriev I.V."/>
            <person name="Martin F."/>
            <person name="Rosso M.N."/>
        </authorList>
    </citation>
    <scope>NUCLEOTIDE SEQUENCE [LARGE SCALE GENOMIC DNA]</scope>
    <source>
        <strain evidence="2 3">CIRM-BRFM 1785</strain>
    </source>
</reference>
<feature type="transmembrane region" description="Helical" evidence="1">
    <location>
        <begin position="226"/>
        <end position="247"/>
    </location>
</feature>
<evidence type="ECO:0000313" key="3">
    <source>
        <dbReference type="Proteomes" id="UP000814176"/>
    </source>
</evidence>
<dbReference type="GeneID" id="72000154"/>
<feature type="transmembrane region" description="Helical" evidence="1">
    <location>
        <begin position="185"/>
        <end position="206"/>
    </location>
</feature>
<evidence type="ECO:0000256" key="1">
    <source>
        <dbReference type="SAM" id="Phobius"/>
    </source>
</evidence>
<name>A0ABQ8KIU9_9APHY</name>
<organism evidence="2 3">
    <name type="scientific">Rhodofomes roseus</name>
    <dbReference type="NCBI Taxonomy" id="34475"/>
    <lineage>
        <taxon>Eukaryota</taxon>
        <taxon>Fungi</taxon>
        <taxon>Dikarya</taxon>
        <taxon>Basidiomycota</taxon>
        <taxon>Agaricomycotina</taxon>
        <taxon>Agaricomycetes</taxon>
        <taxon>Polyporales</taxon>
        <taxon>Rhodofomes</taxon>
    </lineage>
</organism>
<dbReference type="RefSeq" id="XP_047779969.1">
    <property type="nucleotide sequence ID" value="XM_047919422.1"/>
</dbReference>